<proteinExistence type="predicted"/>
<dbReference type="PROSITE" id="PS51257">
    <property type="entry name" value="PROKAR_LIPOPROTEIN"/>
    <property type="match status" value="1"/>
</dbReference>
<reference evidence="1 2" key="1">
    <citation type="journal article" date="2018" name="Nat. Biotechnol.">
        <title>A standardized bacterial taxonomy based on genome phylogeny substantially revises the tree of life.</title>
        <authorList>
            <person name="Parks D.H."/>
            <person name="Chuvochina M."/>
            <person name="Waite D.W."/>
            <person name="Rinke C."/>
            <person name="Skarshewski A."/>
            <person name="Chaumeil P.A."/>
            <person name="Hugenholtz P."/>
        </authorList>
    </citation>
    <scope>NUCLEOTIDE SEQUENCE [LARGE SCALE GENOMIC DNA]</scope>
    <source>
        <strain evidence="1">UBA10227</strain>
    </source>
</reference>
<evidence type="ECO:0008006" key="3">
    <source>
        <dbReference type="Google" id="ProtNLM"/>
    </source>
</evidence>
<dbReference type="AlphaFoldDB" id="A0A3D6BV08"/>
<evidence type="ECO:0000313" key="1">
    <source>
        <dbReference type="EMBL" id="HCY83042.1"/>
    </source>
</evidence>
<comment type="caution">
    <text evidence="1">The sequence shown here is derived from an EMBL/GenBank/DDBJ whole genome shotgun (WGS) entry which is preliminary data.</text>
</comment>
<evidence type="ECO:0000313" key="2">
    <source>
        <dbReference type="Proteomes" id="UP000263268"/>
    </source>
</evidence>
<sequence length="260" mass="28791">MKTKLNTHIMKTIKKHIKTMLLFTVLITLSVSCSSDSLEPDNNPPQQTYPLDDLQGNWIRIGGNNPTNNGMKINVNNDAGTITDAQQSNFMIGDIKWKDIVGQGSGNYTHQELGSDYNYYPAAISLGVDDTLRVDVNNSGAGNIQKWVRESHYTPQSVYLQVLQGSWIRVGGNNPVNNDIVIDVTDETGTISDPALSGFNIGDIKWKDIYALDGNSFIYEELGSDDNYYPATMELGVSDTLRIDVNNSGTGNIQKWVRHN</sequence>
<accession>A0A3D6BV08</accession>
<dbReference type="Proteomes" id="UP000263268">
    <property type="component" value="Unassembled WGS sequence"/>
</dbReference>
<name>A0A3D6BV08_9FLAO</name>
<organism evidence="1 2">
    <name type="scientific">Xanthomarina gelatinilytica</name>
    <dbReference type="NCBI Taxonomy" id="1137281"/>
    <lineage>
        <taxon>Bacteria</taxon>
        <taxon>Pseudomonadati</taxon>
        <taxon>Bacteroidota</taxon>
        <taxon>Flavobacteriia</taxon>
        <taxon>Flavobacteriales</taxon>
        <taxon>Flavobacteriaceae</taxon>
        <taxon>Xanthomarina</taxon>
    </lineage>
</organism>
<dbReference type="EMBL" id="DPRK01000263">
    <property type="protein sequence ID" value="HCY83042.1"/>
    <property type="molecule type" value="Genomic_DNA"/>
</dbReference>
<protein>
    <recommendedName>
        <fullName evidence="3">Lipoprotein</fullName>
    </recommendedName>
</protein>
<gene>
    <name evidence="1" type="ORF">DHV22_16295</name>
</gene>